<dbReference type="PANTHER" id="PTHR43069:SF2">
    <property type="entry name" value="FUMARYLACETOACETASE"/>
    <property type="match status" value="1"/>
</dbReference>
<evidence type="ECO:0000256" key="10">
    <source>
        <dbReference type="ARBA" id="ARBA00023232"/>
    </source>
</evidence>
<feature type="binding site" evidence="12">
    <location>
        <position position="238"/>
    </location>
    <ligand>
        <name>substrate</name>
    </ligand>
</feature>
<evidence type="ECO:0000256" key="5">
    <source>
        <dbReference type="ARBA" id="ARBA00022723"/>
    </source>
</evidence>
<keyword evidence="6 16" id="KW-0378">Hydrolase</keyword>
<dbReference type="GO" id="GO:1902000">
    <property type="term" value="P:homogentisate catabolic process"/>
    <property type="evidence" value="ECO:0007669"/>
    <property type="project" value="TreeGrafter"/>
</dbReference>
<dbReference type="InterPro" id="IPR011234">
    <property type="entry name" value="Fumarylacetoacetase-like_C"/>
</dbReference>
<dbReference type="SUPFAM" id="SSF56529">
    <property type="entry name" value="FAH"/>
    <property type="match status" value="1"/>
</dbReference>
<keyword evidence="8 13" id="KW-0460">Magnesium</keyword>
<evidence type="ECO:0000313" key="17">
    <source>
        <dbReference type="Proteomes" id="UP000538666"/>
    </source>
</evidence>
<dbReference type="EC" id="3.7.1.2" evidence="4"/>
<feature type="domain" description="Fumarylacetoacetase-like C-terminal" evidence="14">
    <location>
        <begin position="125"/>
        <end position="420"/>
    </location>
</feature>
<sequence length="445" mass="48464">MQSWIESANAPLTDFPLENLPFGVFRTGKSSDARIGVAIGDTLLDLFAADESHLLDGLAKETVAACRRDSLNHLMSLGRKASSSLRARLMDLLSDPGAKQKVEPLLQKQVDIEMQLPAHIGDYTDFYASIYHATNVGRLFRPDNPLLPSYKYVPIGYHGRASSIVVSGADIHRPSGQTKTAEADTPHFAPTQALDYELEVGFFIGGGNAHGCSIPIDEAEAHIFGFCLVNDWSARDIQAWEYQPLGPFLAKSFATSISPWVVTMDALAPFRAPAFRRAEGDPAPLPYLNSSVDQTSGGFDVKLEVWLRTERMRRENTEAVRLSQSNLQDLYWTPAQMLAHHTGNGCNMRSGDLLASGTVSGSTDDSRGSLLEITRRGAELLQLPNGEARSFLEDGDEVTLRGYCEREGQARIGFGSCSGTIRAATPSCENVESLSKQRIGGEATP</sequence>
<dbReference type="Gene3D" id="3.90.850.10">
    <property type="entry name" value="Fumarylacetoacetase-like, C-terminal domain"/>
    <property type="match status" value="1"/>
</dbReference>
<dbReference type="SUPFAM" id="SSF63433">
    <property type="entry name" value="Fumarylacetoacetate hydrolase, FAH, N-terminal domain"/>
    <property type="match status" value="1"/>
</dbReference>
<evidence type="ECO:0000256" key="1">
    <source>
        <dbReference type="ARBA" id="ARBA00001913"/>
    </source>
</evidence>
<comment type="cofactor">
    <cofactor evidence="2 13">
        <name>Mg(2+)</name>
        <dbReference type="ChEBI" id="CHEBI:18420"/>
    </cofactor>
</comment>
<feature type="binding site" evidence="13">
    <location>
        <position position="255"/>
    </location>
    <ligand>
        <name>Mg(2+)</name>
        <dbReference type="ChEBI" id="CHEBI:18420"/>
    </ligand>
</feature>
<reference evidence="16 17" key="1">
    <citation type="submission" date="2020-08" db="EMBL/GenBank/DDBJ databases">
        <title>Genomic Encyclopedia of Type Strains, Phase IV (KMG-IV): sequencing the most valuable type-strain genomes for metagenomic binning, comparative biology and taxonomic classification.</title>
        <authorList>
            <person name="Goeker M."/>
        </authorList>
    </citation>
    <scope>NUCLEOTIDE SEQUENCE [LARGE SCALE GENOMIC DNA]</scope>
    <source>
        <strain evidence="16 17">DSM 103733</strain>
    </source>
</reference>
<evidence type="ECO:0000256" key="12">
    <source>
        <dbReference type="PIRSR" id="PIRSR605959-2"/>
    </source>
</evidence>
<comment type="caution">
    <text evidence="16">The sequence shown here is derived from an EMBL/GenBank/DDBJ whole genome shotgun (WGS) entry which is preliminary data.</text>
</comment>
<dbReference type="InterPro" id="IPR005959">
    <property type="entry name" value="Fumarylacetoacetase"/>
</dbReference>
<proteinExistence type="predicted"/>
<feature type="binding site" evidence="13">
    <location>
        <position position="231"/>
    </location>
    <ligand>
        <name>Ca(2+)</name>
        <dbReference type="ChEBI" id="CHEBI:29108"/>
    </ligand>
</feature>
<dbReference type="Pfam" id="PF01557">
    <property type="entry name" value="FAA_hydrolase"/>
    <property type="match status" value="1"/>
</dbReference>
<evidence type="ECO:0000256" key="4">
    <source>
        <dbReference type="ARBA" id="ARBA00012094"/>
    </source>
</evidence>
<keyword evidence="10" id="KW-0585">Phenylalanine catabolism</keyword>
<gene>
    <name evidence="16" type="ORF">HNQ77_001463</name>
</gene>
<accession>A0A841JUU2</accession>
<name>A0A841JUU2_9BACT</name>
<dbReference type="UniPathway" id="UPA00139">
    <property type="reaction ID" value="UER00341"/>
</dbReference>
<evidence type="ECO:0000259" key="15">
    <source>
        <dbReference type="Pfam" id="PF09298"/>
    </source>
</evidence>
<feature type="binding site" evidence="12">
    <location>
        <position position="127"/>
    </location>
    <ligand>
        <name>substrate</name>
    </ligand>
</feature>
<feature type="binding site" evidence="13">
    <location>
        <position position="125"/>
    </location>
    <ligand>
        <name>Ca(2+)</name>
        <dbReference type="ChEBI" id="CHEBI:29108"/>
    </ligand>
</feature>
<feature type="binding site" evidence="13">
    <location>
        <position position="251"/>
    </location>
    <ligand>
        <name>Mg(2+)</name>
        <dbReference type="ChEBI" id="CHEBI:18420"/>
    </ligand>
</feature>
<dbReference type="RefSeq" id="WP_050062381.1">
    <property type="nucleotide sequence ID" value="NZ_JACHEK010000002.1"/>
</dbReference>
<evidence type="ECO:0000256" key="3">
    <source>
        <dbReference type="ARBA" id="ARBA00004782"/>
    </source>
</evidence>
<feature type="binding site" evidence="13">
    <location>
        <position position="231"/>
    </location>
    <ligand>
        <name>Mg(2+)</name>
        <dbReference type="ChEBI" id="CHEBI:18420"/>
    </ligand>
</feature>
<feature type="binding site" evidence="12">
    <location>
        <position position="242"/>
    </location>
    <ligand>
        <name>substrate</name>
    </ligand>
</feature>
<dbReference type="InterPro" id="IPR015377">
    <property type="entry name" value="Fumarylacetoacetase_N"/>
</dbReference>
<feature type="binding site" evidence="12">
    <location>
        <position position="141"/>
    </location>
    <ligand>
        <name>substrate</name>
    </ligand>
</feature>
<evidence type="ECO:0000256" key="11">
    <source>
        <dbReference type="PIRSR" id="PIRSR605959-1"/>
    </source>
</evidence>
<evidence type="ECO:0000313" key="16">
    <source>
        <dbReference type="EMBL" id="MBB6143519.1"/>
    </source>
</evidence>
<dbReference type="Proteomes" id="UP000538666">
    <property type="component" value="Unassembled WGS sequence"/>
</dbReference>
<feature type="binding site" evidence="12">
    <location>
        <position position="358"/>
    </location>
    <ligand>
        <name>substrate</name>
    </ligand>
</feature>
<comment type="pathway">
    <text evidence="3">Amino-acid degradation; L-phenylalanine degradation; acetoacetate and fumarate from L-phenylalanine: step 6/6.</text>
</comment>
<keyword evidence="17" id="KW-1185">Reference proteome</keyword>
<evidence type="ECO:0000256" key="9">
    <source>
        <dbReference type="ARBA" id="ARBA00022878"/>
    </source>
</evidence>
<evidence type="ECO:0000256" key="8">
    <source>
        <dbReference type="ARBA" id="ARBA00022842"/>
    </source>
</evidence>
<dbReference type="Pfam" id="PF09298">
    <property type="entry name" value="FAA_hydrolase_N"/>
    <property type="match status" value="1"/>
</dbReference>
<dbReference type="NCBIfam" id="TIGR01266">
    <property type="entry name" value="fum_ac_acetase"/>
    <property type="match status" value="1"/>
</dbReference>
<keyword evidence="5 13" id="KW-0479">Metal-binding</keyword>
<dbReference type="GO" id="GO:0004334">
    <property type="term" value="F:fumarylacetoacetase activity"/>
    <property type="evidence" value="ECO:0007669"/>
    <property type="project" value="UniProtKB-EC"/>
</dbReference>
<evidence type="ECO:0000259" key="14">
    <source>
        <dbReference type="Pfam" id="PF01557"/>
    </source>
</evidence>
<dbReference type="InterPro" id="IPR036663">
    <property type="entry name" value="Fumarylacetoacetase_C_sf"/>
</dbReference>
<protein>
    <recommendedName>
        <fullName evidence="4">fumarylacetoacetase</fullName>
        <ecNumber evidence="4">3.7.1.2</ecNumber>
    </recommendedName>
</protein>
<dbReference type="EMBL" id="JACHEK010000002">
    <property type="protein sequence ID" value="MBB6143519.1"/>
    <property type="molecule type" value="Genomic_DNA"/>
</dbReference>
<dbReference type="InterPro" id="IPR036462">
    <property type="entry name" value="Fumarylacetoacetase_N_sf"/>
</dbReference>
<dbReference type="GO" id="GO:0006559">
    <property type="term" value="P:L-phenylalanine catabolic process"/>
    <property type="evidence" value="ECO:0007669"/>
    <property type="project" value="UniProtKB-UniPathway"/>
</dbReference>
<dbReference type="GO" id="GO:0006572">
    <property type="term" value="P:L-tyrosine catabolic process"/>
    <property type="evidence" value="ECO:0007669"/>
    <property type="project" value="UniProtKB-KW"/>
</dbReference>
<dbReference type="AlphaFoldDB" id="A0A841JUU2"/>
<evidence type="ECO:0000256" key="2">
    <source>
        <dbReference type="ARBA" id="ARBA00001946"/>
    </source>
</evidence>
<feature type="active site" description="Proton acceptor" evidence="11">
    <location>
        <position position="132"/>
    </location>
</feature>
<dbReference type="PANTHER" id="PTHR43069">
    <property type="entry name" value="FUMARYLACETOACETASE"/>
    <property type="match status" value="1"/>
</dbReference>
<keyword evidence="9" id="KW-0828">Tyrosine catabolism</keyword>
<evidence type="ECO:0000256" key="7">
    <source>
        <dbReference type="ARBA" id="ARBA00022837"/>
    </source>
</evidence>
<dbReference type="Gene3D" id="2.30.30.230">
    <property type="entry name" value="Fumarylacetoacetase, N-terminal domain"/>
    <property type="match status" value="1"/>
</dbReference>
<dbReference type="OrthoDB" id="9805307at2"/>
<evidence type="ECO:0000256" key="6">
    <source>
        <dbReference type="ARBA" id="ARBA00022801"/>
    </source>
</evidence>
<evidence type="ECO:0000256" key="13">
    <source>
        <dbReference type="PIRSR" id="PIRSR605959-3"/>
    </source>
</evidence>
<keyword evidence="7 13" id="KW-0106">Calcium</keyword>
<feature type="binding site" evidence="13">
    <location>
        <position position="197"/>
    </location>
    <ligand>
        <name>Ca(2+)</name>
        <dbReference type="ChEBI" id="CHEBI:29108"/>
    </ligand>
</feature>
<comment type="cofactor">
    <cofactor evidence="1 13">
        <name>Ca(2+)</name>
        <dbReference type="ChEBI" id="CHEBI:29108"/>
    </cofactor>
</comment>
<dbReference type="GO" id="GO:0046872">
    <property type="term" value="F:metal ion binding"/>
    <property type="evidence" value="ECO:0007669"/>
    <property type="project" value="UniProtKB-KW"/>
</dbReference>
<organism evidence="16 17">
    <name type="scientific">Silvibacterium bohemicum</name>
    <dbReference type="NCBI Taxonomy" id="1577686"/>
    <lineage>
        <taxon>Bacteria</taxon>
        <taxon>Pseudomonadati</taxon>
        <taxon>Acidobacteriota</taxon>
        <taxon>Terriglobia</taxon>
        <taxon>Terriglobales</taxon>
        <taxon>Acidobacteriaceae</taxon>
        <taxon>Silvibacterium</taxon>
    </lineage>
</organism>
<feature type="binding site" evidence="13">
    <location>
        <position position="199"/>
    </location>
    <ligand>
        <name>Ca(2+)</name>
        <dbReference type="ChEBI" id="CHEBI:29108"/>
    </ligand>
</feature>
<dbReference type="FunFam" id="3.90.850.10:FF:000009">
    <property type="entry name" value="Fumarylacetoacetase"/>
    <property type="match status" value="1"/>
</dbReference>
<feature type="domain" description="Fumarylacetoacetase N-terminal" evidence="15">
    <location>
        <begin position="18"/>
        <end position="117"/>
    </location>
</feature>